<keyword evidence="6" id="KW-0732">Signal</keyword>
<dbReference type="GO" id="GO:0006309">
    <property type="term" value="P:apoptotic DNA fragmentation"/>
    <property type="evidence" value="ECO:0007669"/>
    <property type="project" value="TreeGrafter"/>
</dbReference>
<dbReference type="GO" id="GO:0004531">
    <property type="term" value="F:deoxyribonuclease II activity"/>
    <property type="evidence" value="ECO:0007669"/>
    <property type="project" value="UniProtKB-EC"/>
</dbReference>
<dbReference type="GeneTree" id="ENSGT00390000002634"/>
<feature type="region of interest" description="Disordered" evidence="5">
    <location>
        <begin position="299"/>
        <end position="327"/>
    </location>
</feature>
<feature type="chain" id="PRO_5034500928" description="deoxyribonuclease II" evidence="6">
    <location>
        <begin position="18"/>
        <end position="528"/>
    </location>
</feature>
<evidence type="ECO:0000256" key="2">
    <source>
        <dbReference type="ARBA" id="ARBA00007527"/>
    </source>
</evidence>
<dbReference type="PANTHER" id="PTHR10858:SF23">
    <property type="entry name" value="DEOXYRIBONUCLEASE II"/>
    <property type="match status" value="1"/>
</dbReference>
<protein>
    <recommendedName>
        <fullName evidence="3">deoxyribonuclease II</fullName>
        <ecNumber evidence="3">3.1.22.1</ecNumber>
    </recommendedName>
</protein>
<evidence type="ECO:0000256" key="1">
    <source>
        <dbReference type="ARBA" id="ARBA00000447"/>
    </source>
</evidence>
<evidence type="ECO:0000256" key="6">
    <source>
        <dbReference type="SAM" id="SignalP"/>
    </source>
</evidence>
<comment type="similarity">
    <text evidence="2">Belongs to the DNase II family.</text>
</comment>
<evidence type="ECO:0000313" key="7">
    <source>
        <dbReference type="Ensembl" id="ENSSLUP00000056299.1"/>
    </source>
</evidence>
<evidence type="ECO:0000256" key="5">
    <source>
        <dbReference type="SAM" id="MobiDB-lite"/>
    </source>
</evidence>
<gene>
    <name evidence="7" type="primary">LOC116064123</name>
</gene>
<dbReference type="Pfam" id="PF03265">
    <property type="entry name" value="DNase_II"/>
    <property type="match status" value="2"/>
</dbReference>
<proteinExistence type="inferred from homology"/>
<dbReference type="PANTHER" id="PTHR10858">
    <property type="entry name" value="DEOXYRIBONUCLEASE II"/>
    <property type="match status" value="1"/>
</dbReference>
<name>A0A8D0AKK5_SANLU</name>
<sequence>MWRIFLTVSLLCWSADGQGNCRTNNRQVIRDNNNRPVACRDNNNRPVDWYIIYKVPKLNNIGTTGLEYIYIDSEDQTIETYKEHDNKLINHPNGVLANTLRPIFTTSMTDNFGFISYSDQPPGCNAFATFGHSKGVVMMEKDQTGVWLSHSVPQFPFKRDPEKFWPRSGAKNAQTFICVTFNYEEFQQIGQHLLDIVAFPFDHHIPPGFYNRLKQVTEKDLVERPPRNRNQIKIQALTSAGLTGTGTSFESIAKRQIKVRKAKKTPYDSSVCRRKIPEHTTPEKKIKFADSSVCRRNIPEEGEECDDDAEEEEAEVDDSEKIDKNSEDRFDGDLYQTIADHYGTNVKVQTWCSKNEAYRIRGPQVIRIASLKADLGNEEVNWEAGNDHSKWCVAADDDNNNKHKYLICIADVNRGLSQYQRPGGALCFKHQQASRLFKGLIQLEGNRNIRTKRNTRDTDSDCDPEDTDSISEPGDTVSVSDPGDSVSDPGDSVYDSFSDSDSGGFRDVIVNIPQAPWYYLKRVKVKRS</sequence>
<dbReference type="EC" id="3.1.22.1" evidence="3"/>
<dbReference type="AlphaFoldDB" id="A0A8D0AKK5"/>
<reference evidence="7" key="2">
    <citation type="submission" date="2025-09" db="UniProtKB">
        <authorList>
            <consortium name="Ensembl"/>
        </authorList>
    </citation>
    <scope>IDENTIFICATION</scope>
</reference>
<keyword evidence="4" id="KW-0378">Hydrolase</keyword>
<dbReference type="Proteomes" id="UP000694568">
    <property type="component" value="Unplaced"/>
</dbReference>
<feature type="region of interest" description="Disordered" evidence="5">
    <location>
        <begin position="451"/>
        <end position="506"/>
    </location>
</feature>
<accession>A0A8D0AKK5</accession>
<feature type="compositionally biased region" description="Acidic residues" evidence="5">
    <location>
        <begin position="300"/>
        <end position="318"/>
    </location>
</feature>
<keyword evidence="8" id="KW-1185">Reference proteome</keyword>
<feature type="compositionally biased region" description="Acidic residues" evidence="5">
    <location>
        <begin position="460"/>
        <end position="469"/>
    </location>
</feature>
<reference evidence="7" key="1">
    <citation type="submission" date="2025-08" db="UniProtKB">
        <authorList>
            <consortium name="Ensembl"/>
        </authorList>
    </citation>
    <scope>IDENTIFICATION</scope>
</reference>
<dbReference type="InterPro" id="IPR004947">
    <property type="entry name" value="DNase_II"/>
</dbReference>
<dbReference type="Ensembl" id="ENSSLUT00000057947.1">
    <property type="protein sequence ID" value="ENSSLUP00000056299.1"/>
    <property type="gene ID" value="ENSSLUG00000024304.1"/>
</dbReference>
<evidence type="ECO:0000256" key="3">
    <source>
        <dbReference type="ARBA" id="ARBA00012036"/>
    </source>
</evidence>
<dbReference type="CDD" id="cd09120">
    <property type="entry name" value="PLDc_DNaseII_1"/>
    <property type="match status" value="1"/>
</dbReference>
<evidence type="ECO:0000256" key="4">
    <source>
        <dbReference type="ARBA" id="ARBA00022801"/>
    </source>
</evidence>
<organism evidence="7 8">
    <name type="scientific">Sander lucioperca</name>
    <name type="common">Pike-perch</name>
    <name type="synonym">Perca lucioperca</name>
    <dbReference type="NCBI Taxonomy" id="283035"/>
    <lineage>
        <taxon>Eukaryota</taxon>
        <taxon>Metazoa</taxon>
        <taxon>Chordata</taxon>
        <taxon>Craniata</taxon>
        <taxon>Vertebrata</taxon>
        <taxon>Euteleostomi</taxon>
        <taxon>Actinopterygii</taxon>
        <taxon>Neopterygii</taxon>
        <taxon>Teleostei</taxon>
        <taxon>Neoteleostei</taxon>
        <taxon>Acanthomorphata</taxon>
        <taxon>Eupercaria</taxon>
        <taxon>Perciformes</taxon>
        <taxon>Percoidei</taxon>
        <taxon>Percidae</taxon>
        <taxon>Luciopercinae</taxon>
        <taxon>Sander</taxon>
    </lineage>
</organism>
<feature type="signal peptide" evidence="6">
    <location>
        <begin position="1"/>
        <end position="17"/>
    </location>
</feature>
<comment type="catalytic activity">
    <reaction evidence="1">
        <text>Endonucleolytic cleavage to nucleoside 3'-phosphates and 3'-phosphooligonucleotide end-products.</text>
        <dbReference type="EC" id="3.1.22.1"/>
    </reaction>
</comment>
<feature type="compositionally biased region" description="Low complexity" evidence="5">
    <location>
        <begin position="474"/>
        <end position="506"/>
    </location>
</feature>
<evidence type="ECO:0000313" key="8">
    <source>
        <dbReference type="Proteomes" id="UP000694568"/>
    </source>
</evidence>